<dbReference type="PANTHER" id="PTHR36440">
    <property type="entry name" value="PUTATIVE (AFU_ORTHOLOGUE AFUA_8G07350)-RELATED"/>
    <property type="match status" value="1"/>
</dbReference>
<gene>
    <name evidence="2" type="ORF">A8C56_21470</name>
</gene>
<dbReference type="STRING" id="1176587.A8C56_21470"/>
<protein>
    <recommendedName>
        <fullName evidence="1">Cupin type-2 domain-containing protein</fullName>
    </recommendedName>
</protein>
<evidence type="ECO:0000259" key="1">
    <source>
        <dbReference type="Pfam" id="PF07883"/>
    </source>
</evidence>
<dbReference type="Pfam" id="PF07883">
    <property type="entry name" value="Cupin_2"/>
    <property type="match status" value="1"/>
</dbReference>
<dbReference type="Gene3D" id="2.60.120.10">
    <property type="entry name" value="Jelly Rolls"/>
    <property type="match status" value="1"/>
</dbReference>
<dbReference type="PANTHER" id="PTHR36440:SF1">
    <property type="entry name" value="PUTATIVE (AFU_ORTHOLOGUE AFUA_8G07350)-RELATED"/>
    <property type="match status" value="1"/>
</dbReference>
<reference evidence="2 3" key="1">
    <citation type="submission" date="2016-05" db="EMBL/GenBank/DDBJ databases">
        <title>Niabella ginsenosidivorans BS26 whole genome sequencing.</title>
        <authorList>
            <person name="Im W.T."/>
            <person name="Siddiqi M.Z."/>
        </authorList>
    </citation>
    <scope>NUCLEOTIDE SEQUENCE [LARGE SCALE GENOMIC DNA]</scope>
    <source>
        <strain evidence="2 3">BS26</strain>
    </source>
</reference>
<proteinExistence type="predicted"/>
<dbReference type="KEGG" id="nia:A8C56_21470"/>
<dbReference type="InterPro" id="IPR014710">
    <property type="entry name" value="RmlC-like_jellyroll"/>
</dbReference>
<feature type="domain" description="Cupin type-2" evidence="1">
    <location>
        <begin position="35"/>
        <end position="96"/>
    </location>
</feature>
<accession>A0A1A9I9J6</accession>
<organism evidence="2 3">
    <name type="scientific">Niabella ginsenosidivorans</name>
    <dbReference type="NCBI Taxonomy" id="1176587"/>
    <lineage>
        <taxon>Bacteria</taxon>
        <taxon>Pseudomonadati</taxon>
        <taxon>Bacteroidota</taxon>
        <taxon>Chitinophagia</taxon>
        <taxon>Chitinophagales</taxon>
        <taxon>Chitinophagaceae</taxon>
        <taxon>Niabella</taxon>
    </lineage>
</organism>
<dbReference type="InterPro" id="IPR011051">
    <property type="entry name" value="RmlC_Cupin_sf"/>
</dbReference>
<sequence>MNPLTTTRYRSYQGGYFQTLIAPEQTGNALALLELTLPKGSEPPPHIHTQEDEAFYVLDGEISVTVADKATILKRGDALFAPRNIPHFFKILTEKATLMNLITPGVLWNYFIEFSEPLPEPPATVATPAMLPAEKRKAMQDVITNIYHVKFL</sequence>
<dbReference type="EMBL" id="CP015772">
    <property type="protein sequence ID" value="ANH83204.1"/>
    <property type="molecule type" value="Genomic_DNA"/>
</dbReference>
<keyword evidence="3" id="KW-1185">Reference proteome</keyword>
<name>A0A1A9I9J6_9BACT</name>
<evidence type="ECO:0000313" key="2">
    <source>
        <dbReference type="EMBL" id="ANH83204.1"/>
    </source>
</evidence>
<dbReference type="AlphaFoldDB" id="A0A1A9I9J6"/>
<dbReference type="InterPro" id="IPR013096">
    <property type="entry name" value="Cupin_2"/>
</dbReference>
<dbReference type="SUPFAM" id="SSF51182">
    <property type="entry name" value="RmlC-like cupins"/>
    <property type="match status" value="1"/>
</dbReference>
<evidence type="ECO:0000313" key="3">
    <source>
        <dbReference type="Proteomes" id="UP000077667"/>
    </source>
</evidence>
<dbReference type="InterPro" id="IPR053146">
    <property type="entry name" value="QDO-like"/>
</dbReference>
<dbReference type="OrthoDB" id="1423961at2"/>
<dbReference type="RefSeq" id="WP_067760566.1">
    <property type="nucleotide sequence ID" value="NZ_CP015772.1"/>
</dbReference>
<dbReference type="Proteomes" id="UP000077667">
    <property type="component" value="Chromosome"/>
</dbReference>